<gene>
    <name evidence="1" type="ORF">SPIL2461_LOCUS12024</name>
</gene>
<proteinExistence type="predicted"/>
<sequence>MSSELSLAKLRTCRFADGGIPRVPEQWCSERVDFMSELGGYGQAAQVMTQKLVGGHLFGISCGLGGGQSERIAFHMPEMAALSFFLSHSDWSDPQLHTPLVLLGARIVLDGMDGSAHSTEYILNGRVPLTSDLMEVKIGSQVMNVSTSKPVIAFSAETQDMLGVSLNYGEMQKARINQLSKQRAGQTLGHRVRMWYRGMALTSYAPAFRSVMQQVIKSIGVGPWGGGLSFGDSAVGFLAMWIGHAAAAGSWGDAGIPPLDYYLYSAFTENPSNQCLVHSYSNCMACIAACNERKVWPAGYWLPQSAYATGDHSNPCLTGKSHECPERGLETLWWNWNERPAGHLWQMVEGMIWDHRNDQSFRKSVLDLVMDEVVRLQSKAMTPQFPVAQTYQ</sequence>
<accession>A0A812SGA7</accession>
<evidence type="ECO:0000313" key="2">
    <source>
        <dbReference type="Proteomes" id="UP000649617"/>
    </source>
</evidence>
<reference evidence="1" key="1">
    <citation type="submission" date="2021-02" db="EMBL/GenBank/DDBJ databases">
        <authorList>
            <person name="Dougan E. K."/>
            <person name="Rhodes N."/>
            <person name="Thang M."/>
            <person name="Chan C."/>
        </authorList>
    </citation>
    <scope>NUCLEOTIDE SEQUENCE</scope>
</reference>
<organism evidence="1 2">
    <name type="scientific">Symbiodinium pilosum</name>
    <name type="common">Dinoflagellate</name>
    <dbReference type="NCBI Taxonomy" id="2952"/>
    <lineage>
        <taxon>Eukaryota</taxon>
        <taxon>Sar</taxon>
        <taxon>Alveolata</taxon>
        <taxon>Dinophyceae</taxon>
        <taxon>Suessiales</taxon>
        <taxon>Symbiodiniaceae</taxon>
        <taxon>Symbiodinium</taxon>
    </lineage>
</organism>
<dbReference type="EMBL" id="CAJNIZ010024025">
    <property type="protein sequence ID" value="CAE7473525.1"/>
    <property type="molecule type" value="Genomic_DNA"/>
</dbReference>
<dbReference type="Proteomes" id="UP000649617">
    <property type="component" value="Unassembled WGS sequence"/>
</dbReference>
<name>A0A812SGA7_SYMPI</name>
<dbReference type="OrthoDB" id="414587at2759"/>
<keyword evidence="2" id="KW-1185">Reference proteome</keyword>
<dbReference type="AlphaFoldDB" id="A0A812SGA7"/>
<comment type="caution">
    <text evidence="1">The sequence shown here is derived from an EMBL/GenBank/DDBJ whole genome shotgun (WGS) entry which is preliminary data.</text>
</comment>
<protein>
    <submittedName>
        <fullName evidence="1">Uncharacterized protein</fullName>
    </submittedName>
</protein>
<evidence type="ECO:0000313" key="1">
    <source>
        <dbReference type="EMBL" id="CAE7473525.1"/>
    </source>
</evidence>